<dbReference type="GO" id="GO:0009805">
    <property type="term" value="P:coumarin biosynthetic process"/>
    <property type="evidence" value="ECO:0007669"/>
    <property type="project" value="UniProtKB-ARBA"/>
</dbReference>
<dbReference type="GO" id="GO:0002238">
    <property type="term" value="P:response to molecule of fungal origin"/>
    <property type="evidence" value="ECO:0007669"/>
    <property type="project" value="UniProtKB-ARBA"/>
</dbReference>
<evidence type="ECO:0000313" key="5">
    <source>
        <dbReference type="EMBL" id="CAA2984386.1"/>
    </source>
</evidence>
<dbReference type="Pfam" id="PF14226">
    <property type="entry name" value="DIOX_N"/>
    <property type="match status" value="1"/>
</dbReference>
<sequence length="353" mass="39787">MVVMSKPAMEHHCAATTLFPEIPLIDLSKPDSKNLIVKACEEFGFFKLINHGVPTEFITRLESEAIKFFSLPLSEKEKAGPVDPFGYGNKKIGSNGDVGWVEYILLTTSNEANYQKFSAIFGEAAEKFRYAINQSQTKTLHILYLFDFRCVFCSFAVNDYVSAVKKMAYEILEMLADGLKIQPRNVFSKLLMDEESDSAFRLNHYPPCPELNQETNGMNLIGFGEHTDPQIISVLRSNNISGLQISLKDGNWISIPPDQNSFFINVGDSLQVMTNGRFNSVRHRVMANGSKSRLSMIYFGGPPLSEKIAPLPSLMKGEDSLYKEFTWYEYKKSAYKSRLADNRLGVFEKIVAS</sequence>
<keyword evidence="3" id="KW-0560">Oxidoreductase</keyword>
<accession>A0A8S0RZ73</accession>
<dbReference type="SUPFAM" id="SSF51197">
    <property type="entry name" value="Clavaminate synthase-like"/>
    <property type="match status" value="1"/>
</dbReference>
<dbReference type="InterPro" id="IPR044861">
    <property type="entry name" value="IPNS-like_FE2OG_OXY"/>
</dbReference>
<organism evidence="5 6">
    <name type="scientific">Olea europaea subsp. europaea</name>
    <dbReference type="NCBI Taxonomy" id="158383"/>
    <lineage>
        <taxon>Eukaryota</taxon>
        <taxon>Viridiplantae</taxon>
        <taxon>Streptophyta</taxon>
        <taxon>Embryophyta</taxon>
        <taxon>Tracheophyta</taxon>
        <taxon>Spermatophyta</taxon>
        <taxon>Magnoliopsida</taxon>
        <taxon>eudicotyledons</taxon>
        <taxon>Gunneridae</taxon>
        <taxon>Pentapetalae</taxon>
        <taxon>asterids</taxon>
        <taxon>lamiids</taxon>
        <taxon>Lamiales</taxon>
        <taxon>Oleaceae</taxon>
        <taxon>Oleeae</taxon>
        <taxon>Olea</taxon>
    </lineage>
</organism>
<comment type="similarity">
    <text evidence="3">Belongs to the iron/ascorbate-dependent oxidoreductase family.</text>
</comment>
<dbReference type="InterPro" id="IPR005123">
    <property type="entry name" value="Oxoglu/Fe-dep_dioxygenase_dom"/>
</dbReference>
<dbReference type="PRINTS" id="PR00682">
    <property type="entry name" value="IPNSYNTHASE"/>
</dbReference>
<dbReference type="PANTHER" id="PTHR47990">
    <property type="entry name" value="2-OXOGLUTARATE (2OG) AND FE(II)-DEPENDENT OXYGENASE SUPERFAMILY PROTEIN-RELATED"/>
    <property type="match status" value="1"/>
</dbReference>
<evidence type="ECO:0000313" key="6">
    <source>
        <dbReference type="Proteomes" id="UP000594638"/>
    </source>
</evidence>
<dbReference type="InterPro" id="IPR026992">
    <property type="entry name" value="DIOX_N"/>
</dbReference>
<dbReference type="InterPro" id="IPR050231">
    <property type="entry name" value="Iron_ascorbate_oxido_reductase"/>
</dbReference>
<keyword evidence="1 3" id="KW-0479">Metal-binding</keyword>
<keyword evidence="6" id="KW-1185">Reference proteome</keyword>
<gene>
    <name evidence="5" type="ORF">OLEA9_A116007</name>
</gene>
<comment type="caution">
    <text evidence="5">The sequence shown here is derived from an EMBL/GenBank/DDBJ whole genome shotgun (WGS) entry which is preliminary data.</text>
</comment>
<proteinExistence type="inferred from homology"/>
<dbReference type="GO" id="GO:0046872">
    <property type="term" value="F:metal ion binding"/>
    <property type="evidence" value="ECO:0007669"/>
    <property type="project" value="UniProtKB-KW"/>
</dbReference>
<feature type="domain" description="Fe2OG dioxygenase" evidence="4">
    <location>
        <begin position="195"/>
        <end position="302"/>
    </location>
</feature>
<dbReference type="EMBL" id="CACTIH010003762">
    <property type="protein sequence ID" value="CAA2984386.1"/>
    <property type="molecule type" value="Genomic_DNA"/>
</dbReference>
<reference evidence="5 6" key="1">
    <citation type="submission" date="2019-12" db="EMBL/GenBank/DDBJ databases">
        <authorList>
            <person name="Alioto T."/>
            <person name="Alioto T."/>
            <person name="Gomez Garrido J."/>
        </authorList>
    </citation>
    <scope>NUCLEOTIDE SEQUENCE [LARGE SCALE GENOMIC DNA]</scope>
</reference>
<evidence type="ECO:0000256" key="3">
    <source>
        <dbReference type="RuleBase" id="RU003682"/>
    </source>
</evidence>
<dbReference type="Proteomes" id="UP000594638">
    <property type="component" value="Unassembled WGS sequence"/>
</dbReference>
<dbReference type="AlphaFoldDB" id="A0A8S0RZ73"/>
<name>A0A8S0RZ73_OLEEU</name>
<dbReference type="InterPro" id="IPR027443">
    <property type="entry name" value="IPNS-like_sf"/>
</dbReference>
<dbReference type="Gene3D" id="2.60.120.330">
    <property type="entry name" value="B-lactam Antibiotic, Isopenicillin N Synthase, Chain"/>
    <property type="match status" value="1"/>
</dbReference>
<evidence type="ECO:0000256" key="2">
    <source>
        <dbReference type="ARBA" id="ARBA00023004"/>
    </source>
</evidence>
<keyword evidence="2 3" id="KW-0408">Iron</keyword>
<dbReference type="GO" id="GO:0016706">
    <property type="term" value="F:2-oxoglutarate-dependent dioxygenase activity"/>
    <property type="evidence" value="ECO:0007669"/>
    <property type="project" value="UniProtKB-ARBA"/>
</dbReference>
<dbReference type="OrthoDB" id="288590at2759"/>
<dbReference type="Pfam" id="PF03171">
    <property type="entry name" value="2OG-FeII_Oxy"/>
    <property type="match status" value="1"/>
</dbReference>
<dbReference type="Gramene" id="OE9A116007T1">
    <property type="protein sequence ID" value="OE9A116007C1"/>
    <property type="gene ID" value="OE9A116007"/>
</dbReference>
<dbReference type="PROSITE" id="PS51471">
    <property type="entry name" value="FE2OG_OXY"/>
    <property type="match status" value="1"/>
</dbReference>
<evidence type="ECO:0000256" key="1">
    <source>
        <dbReference type="ARBA" id="ARBA00022723"/>
    </source>
</evidence>
<evidence type="ECO:0000259" key="4">
    <source>
        <dbReference type="PROSITE" id="PS51471"/>
    </source>
</evidence>
<protein>
    <submittedName>
        <fullName evidence="5">Gibberellin 2-beta-dioxygenase 1-like</fullName>
    </submittedName>
</protein>